<evidence type="ECO:0000313" key="1">
    <source>
        <dbReference type="EMBL" id="RCW19732.1"/>
    </source>
</evidence>
<proteinExistence type="predicted"/>
<name>A0A6I7HHB4_9HYPH</name>
<gene>
    <name evidence="1" type="ORF">DFR48_1196</name>
</gene>
<evidence type="ECO:0000313" key="2">
    <source>
        <dbReference type="Proteomes" id="UP000252582"/>
    </source>
</evidence>
<protein>
    <submittedName>
        <fullName evidence="1">Oxidoreductase family protein</fullName>
    </submittedName>
</protein>
<dbReference type="PANTHER" id="PTHR43377:SF1">
    <property type="entry name" value="BILIVERDIN REDUCTASE A"/>
    <property type="match status" value="1"/>
</dbReference>
<reference evidence="1 2" key="1">
    <citation type="submission" date="2018-07" db="EMBL/GenBank/DDBJ databases">
        <title>Genomic Encyclopedia of Type Strains, Phase IV (KMG-IV): sequencing the most valuable type-strain genomes for metagenomic binning, comparative biology and taxonomic classification.</title>
        <authorList>
            <person name="Goeker M."/>
        </authorList>
    </citation>
    <scope>NUCLEOTIDE SEQUENCE [LARGE SCALE GENOMIC DNA]</scope>
    <source>
        <strain evidence="1 2">DSM 25528</strain>
    </source>
</reference>
<dbReference type="PANTHER" id="PTHR43377">
    <property type="entry name" value="BILIVERDIN REDUCTASE A"/>
    <property type="match status" value="1"/>
</dbReference>
<sequence length="275" mass="30393">MAEKHSMRAYTHGLERALENLPLPDAAVVALPVDKLAAAAEKLAAAGVRKILLEKPGGLTSDELLLVLTAAKSTGSYVAIAYNRRFFASVIEARRRIAAAGNVLSVNFEFCEDAPRIAALPTPDRIKENWVLANSTHVIDLAFHLCGQPSEWTCDTKGSLSWHSRGADFRGFGQTVDGARFSYFADWRGPGRWGLEIILADERLILRPMEKLAIMARGSFETLPVEIDDTLDKKFKPGLYLQMKAFLSEEPDANLVTAEQQLNAINCIYNRIANY</sequence>
<dbReference type="InterPro" id="IPR051450">
    <property type="entry name" value="Gfo/Idh/MocA_Oxidoreductases"/>
</dbReference>
<dbReference type="InterPro" id="IPR036291">
    <property type="entry name" value="NAD(P)-bd_dom_sf"/>
</dbReference>
<dbReference type="Gene3D" id="3.30.360.10">
    <property type="entry name" value="Dihydrodipicolinate Reductase, domain 2"/>
    <property type="match status" value="1"/>
</dbReference>
<dbReference type="EMBL" id="QPIX01000019">
    <property type="protein sequence ID" value="RCW19732.1"/>
    <property type="molecule type" value="Genomic_DNA"/>
</dbReference>
<dbReference type="SUPFAM" id="SSF51735">
    <property type="entry name" value="NAD(P)-binding Rossmann-fold domains"/>
    <property type="match status" value="1"/>
</dbReference>
<comment type="caution">
    <text evidence="1">The sequence shown here is derived from an EMBL/GenBank/DDBJ whole genome shotgun (WGS) entry which is preliminary data.</text>
</comment>
<dbReference type="Proteomes" id="UP000252582">
    <property type="component" value="Unassembled WGS sequence"/>
</dbReference>
<dbReference type="AlphaFoldDB" id="A0A6I7HHB4"/>
<accession>A0A6I7HHB4</accession>
<organism evidence="1 2">
    <name type="scientific">Ciceribacter lividus</name>
    <dbReference type="NCBI Taxonomy" id="1197950"/>
    <lineage>
        <taxon>Bacteria</taxon>
        <taxon>Pseudomonadati</taxon>
        <taxon>Pseudomonadota</taxon>
        <taxon>Alphaproteobacteria</taxon>
        <taxon>Hyphomicrobiales</taxon>
        <taxon>Rhizobiaceae</taxon>
        <taxon>Ciceribacter</taxon>
    </lineage>
</organism>
<dbReference type="Gene3D" id="3.40.50.720">
    <property type="entry name" value="NAD(P)-binding Rossmann-like Domain"/>
    <property type="match status" value="1"/>
</dbReference>
<keyword evidence="2" id="KW-1185">Reference proteome</keyword>